<dbReference type="Proteomes" id="UP001631969">
    <property type="component" value="Unassembled WGS sequence"/>
</dbReference>
<comment type="caution">
    <text evidence="1">The sequence shown here is derived from an EMBL/GenBank/DDBJ whole genome shotgun (WGS) entry which is preliminary data.</text>
</comment>
<organism evidence="1 2">
    <name type="scientific">Paenibacillus mesotrionivorans</name>
    <dbReference type="NCBI Taxonomy" id="3160968"/>
    <lineage>
        <taxon>Bacteria</taxon>
        <taxon>Bacillati</taxon>
        <taxon>Bacillota</taxon>
        <taxon>Bacilli</taxon>
        <taxon>Bacillales</taxon>
        <taxon>Paenibacillaceae</taxon>
        <taxon>Paenibacillus</taxon>
    </lineage>
</organism>
<name>A0ACC7NVH5_9BACL</name>
<gene>
    <name evidence="1" type="ORF">ACI1P1_03500</name>
</gene>
<keyword evidence="2" id="KW-1185">Reference proteome</keyword>
<accession>A0ACC7NVH5</accession>
<evidence type="ECO:0000313" key="2">
    <source>
        <dbReference type="Proteomes" id="UP001631969"/>
    </source>
</evidence>
<reference evidence="1" key="1">
    <citation type="submission" date="2024-12" db="EMBL/GenBank/DDBJ databases">
        <authorList>
            <person name="Wu N."/>
        </authorList>
    </citation>
    <scope>NUCLEOTIDE SEQUENCE</scope>
    <source>
        <strain evidence="1">P15</strain>
    </source>
</reference>
<dbReference type="EMBL" id="JBJURJ010000002">
    <property type="protein sequence ID" value="MFM9327359.1"/>
    <property type="molecule type" value="Genomic_DNA"/>
</dbReference>
<sequence length="423" mass="48535">MQPQGLRMTAGQFAKKAGVTIRTVRFYDKVGLLPASHRADNGYRYYEMQDLARLQRILTLKYIGLSIDEIKKVIRRDGQEEDLRESLRVQDTIIRRKMEHLRLVRKAVAETLTELEARDAEKPADHGVYQNGQSEGKELAGNNGLWELFTSIIRVVTQEEQWVEQYHNASNLHTRIRLHDGFSVNPCSWHQWLFDCLELPSSSRILELGCGDGSLWQRNMGRIPEHWDITLTDFSEGMLQDAKDRLTEDGSPRSFRFMQADVRAIPFPDGSFDAVLANHMLYHVNSRHEALQEIYRVLKPGGRFYASTIGRNHLREMKELLRGFNPELVLSEKDFADEFGLENGEVQLEAAGFRHIELKRYKDSLRITEAEPLIAYICSTTGNSRSALSGSSLDKFRTRVESLLHRKGFIGITKDSGLFTGYK</sequence>
<evidence type="ECO:0000313" key="1">
    <source>
        <dbReference type="EMBL" id="MFM9327359.1"/>
    </source>
</evidence>
<proteinExistence type="predicted"/>
<protein>
    <submittedName>
        <fullName evidence="1">MerR family transcriptional regulator</fullName>
    </submittedName>
</protein>